<dbReference type="Gene3D" id="6.10.340.10">
    <property type="match status" value="1"/>
</dbReference>
<dbReference type="Pfam" id="PF00072">
    <property type="entry name" value="Response_reg"/>
    <property type="match status" value="1"/>
</dbReference>
<feature type="modified residue" description="Phosphohistidine" evidence="14">
    <location>
        <position position="1218"/>
    </location>
</feature>
<dbReference type="PROSITE" id="PS50110">
    <property type="entry name" value="RESPONSE_REGULATORY"/>
    <property type="match status" value="2"/>
</dbReference>
<feature type="domain" description="PAC" evidence="21">
    <location>
        <begin position="441"/>
        <end position="493"/>
    </location>
</feature>
<dbReference type="InterPro" id="IPR036097">
    <property type="entry name" value="HisK_dim/P_sf"/>
</dbReference>
<name>A0ABY5SA75_9BACL</name>
<dbReference type="InterPro" id="IPR003661">
    <property type="entry name" value="HisK_dim/P_dom"/>
</dbReference>
<keyword evidence="4" id="KW-1003">Cell membrane</keyword>
<evidence type="ECO:0000256" key="7">
    <source>
        <dbReference type="ARBA" id="ARBA00022692"/>
    </source>
</evidence>
<feature type="domain" description="PAS" evidence="20">
    <location>
        <begin position="352"/>
        <end position="423"/>
    </location>
</feature>
<feature type="modified residue" description="4-aspartylphosphate" evidence="15">
    <location>
        <position position="923"/>
    </location>
</feature>
<evidence type="ECO:0000259" key="21">
    <source>
        <dbReference type="PROSITE" id="PS50113"/>
    </source>
</evidence>
<dbReference type="SUPFAM" id="SSF47226">
    <property type="entry name" value="Histidine-containing phosphotransfer domain, HPT domain"/>
    <property type="match status" value="1"/>
</dbReference>
<comment type="subcellular location">
    <subcellularLocation>
        <location evidence="2">Cell membrane</location>
        <topology evidence="2">Multi-pass membrane protein</topology>
    </subcellularLocation>
</comment>
<dbReference type="EMBL" id="CP091430">
    <property type="protein sequence ID" value="UVI30836.1"/>
    <property type="molecule type" value="Genomic_DNA"/>
</dbReference>
<feature type="transmembrane region" description="Helical" evidence="17">
    <location>
        <begin position="276"/>
        <end position="299"/>
    </location>
</feature>
<dbReference type="InterPro" id="IPR003660">
    <property type="entry name" value="HAMP_dom"/>
</dbReference>
<dbReference type="CDD" id="cd00082">
    <property type="entry name" value="HisKA"/>
    <property type="match status" value="1"/>
</dbReference>
<gene>
    <name evidence="24" type="ORF">L1F29_02865</name>
</gene>
<evidence type="ECO:0000256" key="11">
    <source>
        <dbReference type="ARBA" id="ARBA00022989"/>
    </source>
</evidence>
<evidence type="ECO:0000259" key="19">
    <source>
        <dbReference type="PROSITE" id="PS50110"/>
    </source>
</evidence>
<dbReference type="InterPro" id="IPR004358">
    <property type="entry name" value="Sig_transdc_His_kin-like_C"/>
</dbReference>
<keyword evidence="9" id="KW-0418">Kinase</keyword>
<protein>
    <recommendedName>
        <fullName evidence="3">histidine kinase</fullName>
        <ecNumber evidence="3">2.7.13.3</ecNumber>
    </recommendedName>
</protein>
<evidence type="ECO:0000256" key="6">
    <source>
        <dbReference type="ARBA" id="ARBA00022679"/>
    </source>
</evidence>
<evidence type="ECO:0000259" key="22">
    <source>
        <dbReference type="PROSITE" id="PS50885"/>
    </source>
</evidence>
<feature type="domain" description="Histidine kinase" evidence="18">
    <location>
        <begin position="630"/>
        <end position="853"/>
    </location>
</feature>
<evidence type="ECO:0000256" key="1">
    <source>
        <dbReference type="ARBA" id="ARBA00000085"/>
    </source>
</evidence>
<dbReference type="InterPro" id="IPR001610">
    <property type="entry name" value="PAC"/>
</dbReference>
<evidence type="ECO:0000256" key="13">
    <source>
        <dbReference type="ARBA" id="ARBA00023136"/>
    </source>
</evidence>
<comment type="catalytic activity">
    <reaction evidence="1">
        <text>ATP + protein L-histidine = ADP + protein N-phospho-L-histidine.</text>
        <dbReference type="EC" id="2.7.13.3"/>
    </reaction>
</comment>
<dbReference type="CDD" id="cd17546">
    <property type="entry name" value="REC_hyHK_CKI1_RcsC-like"/>
    <property type="match status" value="1"/>
</dbReference>
<dbReference type="Pfam" id="PF02518">
    <property type="entry name" value="HATPase_c"/>
    <property type="match status" value="1"/>
</dbReference>
<dbReference type="Pfam" id="PF08448">
    <property type="entry name" value="PAS_4"/>
    <property type="match status" value="1"/>
</dbReference>
<organism evidence="24 25">
    <name type="scientific">Paenibacillus spongiae</name>
    <dbReference type="NCBI Taxonomy" id="2909671"/>
    <lineage>
        <taxon>Bacteria</taxon>
        <taxon>Bacillati</taxon>
        <taxon>Bacillota</taxon>
        <taxon>Bacilli</taxon>
        <taxon>Bacillales</taxon>
        <taxon>Paenibacillaceae</taxon>
        <taxon>Paenibacillus</taxon>
    </lineage>
</organism>
<dbReference type="InterPro" id="IPR000700">
    <property type="entry name" value="PAS-assoc_C"/>
</dbReference>
<evidence type="ECO:0000256" key="3">
    <source>
        <dbReference type="ARBA" id="ARBA00012438"/>
    </source>
</evidence>
<evidence type="ECO:0000259" key="18">
    <source>
        <dbReference type="PROSITE" id="PS50109"/>
    </source>
</evidence>
<dbReference type="InterPro" id="IPR000014">
    <property type="entry name" value="PAS"/>
</dbReference>
<dbReference type="InterPro" id="IPR001789">
    <property type="entry name" value="Sig_transdc_resp-reg_receiver"/>
</dbReference>
<dbReference type="Gene3D" id="1.10.287.130">
    <property type="match status" value="1"/>
</dbReference>
<dbReference type="PANTHER" id="PTHR45339">
    <property type="entry name" value="HYBRID SIGNAL TRANSDUCTION HISTIDINE KINASE J"/>
    <property type="match status" value="1"/>
</dbReference>
<feature type="domain" description="Response regulatory" evidence="19">
    <location>
        <begin position="870"/>
        <end position="991"/>
    </location>
</feature>
<evidence type="ECO:0000256" key="16">
    <source>
        <dbReference type="SAM" id="Coils"/>
    </source>
</evidence>
<evidence type="ECO:0000256" key="17">
    <source>
        <dbReference type="SAM" id="Phobius"/>
    </source>
</evidence>
<keyword evidence="5 15" id="KW-0597">Phosphoprotein</keyword>
<dbReference type="InterPro" id="IPR035965">
    <property type="entry name" value="PAS-like_dom_sf"/>
</dbReference>
<keyword evidence="6" id="KW-0808">Transferase</keyword>
<dbReference type="SUPFAM" id="SSF52172">
    <property type="entry name" value="CheY-like"/>
    <property type="match status" value="2"/>
</dbReference>
<dbReference type="SUPFAM" id="SSF47384">
    <property type="entry name" value="Homodimeric domain of signal transducing histidine kinase"/>
    <property type="match status" value="1"/>
</dbReference>
<dbReference type="Pfam" id="PF01627">
    <property type="entry name" value="Hpt"/>
    <property type="match status" value="1"/>
</dbReference>
<evidence type="ECO:0000259" key="20">
    <source>
        <dbReference type="PROSITE" id="PS50112"/>
    </source>
</evidence>
<keyword evidence="12" id="KW-0902">Two-component regulatory system</keyword>
<dbReference type="CDD" id="cd12912">
    <property type="entry name" value="PDC2_MCP_like"/>
    <property type="match status" value="1"/>
</dbReference>
<dbReference type="CDD" id="cd06225">
    <property type="entry name" value="HAMP"/>
    <property type="match status" value="1"/>
</dbReference>
<keyword evidence="8" id="KW-0547">Nucleotide-binding</keyword>
<dbReference type="RefSeq" id="WP_258386899.1">
    <property type="nucleotide sequence ID" value="NZ_CP091430.1"/>
</dbReference>
<dbReference type="SMART" id="SM00091">
    <property type="entry name" value="PAS"/>
    <property type="match status" value="2"/>
</dbReference>
<keyword evidence="7 17" id="KW-0812">Transmembrane</keyword>
<dbReference type="Gene3D" id="3.40.50.2300">
    <property type="match status" value="2"/>
</dbReference>
<dbReference type="Pfam" id="PF00512">
    <property type="entry name" value="HisKA"/>
    <property type="match status" value="1"/>
</dbReference>
<keyword evidence="25" id="KW-1185">Reference proteome</keyword>
<dbReference type="InterPro" id="IPR008207">
    <property type="entry name" value="Sig_transdc_His_kin_Hpt_dom"/>
</dbReference>
<dbReference type="PANTHER" id="PTHR45339:SF1">
    <property type="entry name" value="HYBRID SIGNAL TRANSDUCTION HISTIDINE KINASE J"/>
    <property type="match status" value="1"/>
</dbReference>
<feature type="modified residue" description="4-aspartylphosphate" evidence="15">
    <location>
        <position position="1065"/>
    </location>
</feature>
<dbReference type="Pfam" id="PF00672">
    <property type="entry name" value="HAMP"/>
    <property type="match status" value="1"/>
</dbReference>
<dbReference type="Gene3D" id="3.30.450.20">
    <property type="entry name" value="PAS domain"/>
    <property type="match status" value="4"/>
</dbReference>
<feature type="domain" description="Response regulatory" evidence="19">
    <location>
        <begin position="1016"/>
        <end position="1132"/>
    </location>
</feature>
<evidence type="ECO:0000313" key="24">
    <source>
        <dbReference type="EMBL" id="UVI30836.1"/>
    </source>
</evidence>
<dbReference type="PROSITE" id="PS50894">
    <property type="entry name" value="HPT"/>
    <property type="match status" value="1"/>
</dbReference>
<proteinExistence type="predicted"/>
<dbReference type="PROSITE" id="PS50112">
    <property type="entry name" value="PAS"/>
    <property type="match status" value="2"/>
</dbReference>
<evidence type="ECO:0000256" key="14">
    <source>
        <dbReference type="PROSITE-ProRule" id="PRU00110"/>
    </source>
</evidence>
<dbReference type="InterPro" id="IPR033479">
    <property type="entry name" value="dCache_1"/>
</dbReference>
<feature type="domain" description="HPt" evidence="23">
    <location>
        <begin position="1179"/>
        <end position="1283"/>
    </location>
</feature>
<sequence>MLRKMSLRAKVLMVVILITTLPLTIAGTGNYLAAKQTIMDSLVEKASSKVIGNASNLSSWIDTRRAEVEVMSRTDRVRFGSEAMREDYFLHESRREQSPYLSIGYAGLDGKLKLSDGKTIHIDGEPWFQRTLQGTTTVTEPFLGRISDERIFVIQVPVFSEKQQVIGLVDAALPMERVYKNYLSFHVGESDVAVLYDNEGTILYHPDEQASMNNSVSSPKLSYAPIPADVLNNSEGYLKYDGPEGRAMFFFAAVEGTSWKIGLQVPLSEFEQPLKWLFVRTVVYNLLAVAVMTLLLLLLTDRMLSRIKRVLVVTEAASAGQFDVVPVPESGGDEIAQLAHSVNEMNVHLRGMFDRMEAIINQNEYAFIVMDERYRVTYFSNAAERMLGYKAEEVLYTATFLTFIDQEDLLAEAELLSRRLGREIKPDLAVFDELRKVRFSYEREWIFVRKDGTKLPVSYSSNGIRDREGSFMGVVGIARDITEQRRTAKAQSQQLDVMEAAQDLIATFDEQGNLLYLNPAGRALLGLSPKQEDEGKDEVPKRIVNELLEGVAGARSHGFRESEALLFTVNGDWVHVSKILVAHRDELTRVTFFSCIARDITEQKRVQGELEEAKREAEEASRAKSDFFARMSHEIRTPLAGIIGLTRLMQKTELSGLQRDYLDKMWTSSEALQRIINDVLDFAKVEAGKIELNEVAFNLEQLLQKLADMLSMFVGGKEQFEFMIETPDTVPSSLIGDPLRLEQVLLNLCVNAVKFTNFGHVRLRIEQLDGGQEDEAVIRFTVEDTGIGISEDQLNRLFEPFSQAGVSTTRKYGGTGLGLVIAESLVDIMGGSISVMSEKGVGSQFSFTLRFAVAAPASSRYRIGMGGEHAVWIVEDYGLAQSHWSARLEEMGMLPIVHTTWKSAQDRLMRAGIGALPSAVLLDFEMPDMFGNETWHSFGHIARGAGVPTIAVTTAFGREELLKLPVENRPDAILVKPVSRISLYQGLHAVLERAADSASLTETEASLKTPEHQKGDILLAEDNVINQIVAVEQLREWGFSVEVVDTGLKVLEKLEEGHWDLVLMDIHMPEMDGDEATRIIRTDSRFDRLPIVALTANVIREDHERYMQLGMNDVLTKPIDEEKMLQVIVKWLRTGSSYQNVPPQAAKAAITPAWAKEEEPALRIPGLNEEAALERVNGKREILGHMLKLFVRDYVQFNTRMEEALRSGDYALARRMAHTLKGVAGNLSAEELAAAADQLEALLKQPAESVDKHAAFAAASCVRVVIDPIIKALIQEDATFDSMS</sequence>
<keyword evidence="10" id="KW-0067">ATP-binding</keyword>
<feature type="domain" description="PAS" evidence="20">
    <location>
        <begin position="490"/>
        <end position="531"/>
    </location>
</feature>
<dbReference type="InterPro" id="IPR005467">
    <property type="entry name" value="His_kinase_dom"/>
</dbReference>
<dbReference type="Gene3D" id="3.30.565.10">
    <property type="entry name" value="Histidine kinase-like ATPase, C-terminal domain"/>
    <property type="match status" value="1"/>
</dbReference>
<dbReference type="SMART" id="SM00086">
    <property type="entry name" value="PAC"/>
    <property type="match status" value="2"/>
</dbReference>
<reference evidence="24" key="1">
    <citation type="submission" date="2022-01" db="EMBL/GenBank/DDBJ databases">
        <title>Paenibacillus spongiae sp. nov., isolated from marine sponge.</title>
        <authorList>
            <person name="Li Z."/>
            <person name="Zhang M."/>
        </authorList>
    </citation>
    <scope>NUCLEOTIDE SEQUENCE</scope>
    <source>
        <strain evidence="24">PHS-Z3</strain>
    </source>
</reference>
<feature type="coiled-coil region" evidence="16">
    <location>
        <begin position="596"/>
        <end position="630"/>
    </location>
</feature>
<dbReference type="InterPro" id="IPR011006">
    <property type="entry name" value="CheY-like_superfamily"/>
</dbReference>
<evidence type="ECO:0000313" key="25">
    <source>
        <dbReference type="Proteomes" id="UP001057877"/>
    </source>
</evidence>
<dbReference type="InterPro" id="IPR003594">
    <property type="entry name" value="HATPase_dom"/>
</dbReference>
<dbReference type="InterPro" id="IPR036641">
    <property type="entry name" value="HPT_dom_sf"/>
</dbReference>
<evidence type="ECO:0000256" key="12">
    <source>
        <dbReference type="ARBA" id="ARBA00023012"/>
    </source>
</evidence>
<dbReference type="CDD" id="cd00130">
    <property type="entry name" value="PAS"/>
    <property type="match status" value="2"/>
</dbReference>
<dbReference type="PRINTS" id="PR00344">
    <property type="entry name" value="BCTRLSENSOR"/>
</dbReference>
<feature type="domain" description="HAMP" evidence="22">
    <location>
        <begin position="301"/>
        <end position="354"/>
    </location>
</feature>
<dbReference type="PROSITE" id="PS50885">
    <property type="entry name" value="HAMP"/>
    <property type="match status" value="1"/>
</dbReference>
<accession>A0ABY5SA75</accession>
<dbReference type="NCBIfam" id="TIGR00229">
    <property type="entry name" value="sensory_box"/>
    <property type="match status" value="2"/>
</dbReference>
<dbReference type="CDD" id="cd16922">
    <property type="entry name" value="HATPase_EvgS-ArcB-TorS-like"/>
    <property type="match status" value="1"/>
</dbReference>
<evidence type="ECO:0000256" key="5">
    <source>
        <dbReference type="ARBA" id="ARBA00022553"/>
    </source>
</evidence>
<dbReference type="SMART" id="SM00448">
    <property type="entry name" value="REC"/>
    <property type="match status" value="2"/>
</dbReference>
<dbReference type="Proteomes" id="UP001057877">
    <property type="component" value="Chromosome"/>
</dbReference>
<evidence type="ECO:0000256" key="15">
    <source>
        <dbReference type="PROSITE-ProRule" id="PRU00169"/>
    </source>
</evidence>
<keyword evidence="11 17" id="KW-1133">Transmembrane helix</keyword>
<dbReference type="SMART" id="SM00304">
    <property type="entry name" value="HAMP"/>
    <property type="match status" value="1"/>
</dbReference>
<dbReference type="CDD" id="cd18773">
    <property type="entry name" value="PDC1_HK_sensor"/>
    <property type="match status" value="1"/>
</dbReference>
<dbReference type="PROSITE" id="PS50113">
    <property type="entry name" value="PAC"/>
    <property type="match status" value="2"/>
</dbReference>
<dbReference type="PROSITE" id="PS50109">
    <property type="entry name" value="HIS_KIN"/>
    <property type="match status" value="1"/>
</dbReference>
<dbReference type="Pfam" id="PF13426">
    <property type="entry name" value="PAS_9"/>
    <property type="match status" value="1"/>
</dbReference>
<dbReference type="SUPFAM" id="SSF55785">
    <property type="entry name" value="PYP-like sensor domain (PAS domain)"/>
    <property type="match status" value="2"/>
</dbReference>
<keyword evidence="16" id="KW-0175">Coiled coil</keyword>
<dbReference type="InterPro" id="IPR036890">
    <property type="entry name" value="HATPase_C_sf"/>
</dbReference>
<dbReference type="EC" id="2.7.13.3" evidence="3"/>
<evidence type="ECO:0000256" key="9">
    <source>
        <dbReference type="ARBA" id="ARBA00022777"/>
    </source>
</evidence>
<dbReference type="Pfam" id="PF02743">
    <property type="entry name" value="dCache_1"/>
    <property type="match status" value="1"/>
</dbReference>
<dbReference type="InterPro" id="IPR013656">
    <property type="entry name" value="PAS_4"/>
</dbReference>
<evidence type="ECO:0000256" key="4">
    <source>
        <dbReference type="ARBA" id="ARBA00022475"/>
    </source>
</evidence>
<keyword evidence="13 17" id="KW-0472">Membrane</keyword>
<dbReference type="SMART" id="SM00387">
    <property type="entry name" value="HATPase_c"/>
    <property type="match status" value="1"/>
</dbReference>
<evidence type="ECO:0000256" key="2">
    <source>
        <dbReference type="ARBA" id="ARBA00004651"/>
    </source>
</evidence>
<evidence type="ECO:0000259" key="23">
    <source>
        <dbReference type="PROSITE" id="PS50894"/>
    </source>
</evidence>
<evidence type="ECO:0000256" key="8">
    <source>
        <dbReference type="ARBA" id="ARBA00022741"/>
    </source>
</evidence>
<dbReference type="SUPFAM" id="SSF55874">
    <property type="entry name" value="ATPase domain of HSP90 chaperone/DNA topoisomerase II/histidine kinase"/>
    <property type="match status" value="1"/>
</dbReference>
<evidence type="ECO:0000256" key="10">
    <source>
        <dbReference type="ARBA" id="ARBA00022840"/>
    </source>
</evidence>
<dbReference type="SMART" id="SM00388">
    <property type="entry name" value="HisKA"/>
    <property type="match status" value="1"/>
</dbReference>
<dbReference type="Gene3D" id="1.20.120.160">
    <property type="entry name" value="HPT domain"/>
    <property type="match status" value="1"/>
</dbReference>
<feature type="domain" description="PAC" evidence="21">
    <location>
        <begin position="560"/>
        <end position="612"/>
    </location>
</feature>